<evidence type="ECO:0000313" key="1">
    <source>
        <dbReference type="EMBL" id="CTP91918.1"/>
    </source>
</evidence>
<gene>
    <name evidence="1" type="ORF">XTALMG727_3596</name>
</gene>
<proteinExistence type="predicted"/>
<reference evidence="2" key="1">
    <citation type="submission" date="2015-07" db="EMBL/GenBank/DDBJ databases">
        <authorList>
            <person name="Wibberg D."/>
        </authorList>
    </citation>
    <scope>NUCLEOTIDE SEQUENCE [LARGE SCALE GENOMIC DNA]</scope>
</reference>
<keyword evidence="2" id="KW-1185">Reference proteome</keyword>
<name>A0A0K3A1Z9_9XANT</name>
<dbReference type="Proteomes" id="UP000046187">
    <property type="component" value="Unassembled WGS sequence"/>
</dbReference>
<accession>A0A0K3A1Z9</accession>
<evidence type="ECO:0000313" key="2">
    <source>
        <dbReference type="Proteomes" id="UP000046187"/>
    </source>
</evidence>
<organism evidence="1 2">
    <name type="scientific">Xanthomonas graminis pv. arrhenatheri LMG 727</name>
    <dbReference type="NCBI Taxonomy" id="1195923"/>
    <lineage>
        <taxon>Bacteria</taxon>
        <taxon>Pseudomonadati</taxon>
        <taxon>Pseudomonadota</taxon>
        <taxon>Gammaproteobacteria</taxon>
        <taxon>Lysobacterales</taxon>
        <taxon>Lysobacteraceae</taxon>
        <taxon>Xanthomonas</taxon>
        <taxon>Xanthomonas translucens group</taxon>
        <taxon>Xanthomonas graminis</taxon>
    </lineage>
</organism>
<dbReference type="EMBL" id="CXOI01000066">
    <property type="protein sequence ID" value="CTP91918.1"/>
    <property type="molecule type" value="Genomic_DNA"/>
</dbReference>
<protein>
    <submittedName>
        <fullName evidence="1">Uncharacterized protein</fullName>
    </submittedName>
</protein>
<sequence length="274" mass="29514">MHAHDSPTSCAAEGDARGCFKDAGIRGWTTFIKHRQISCLLLPTLPDGAAFKRCPAVAACHACDYLPGDPLLQWPDEKTELPGCLGKIGFCAWALDSGERRTHLDFAPPIRVSRRTRYPLRFRSIMPCIRHVANEDCHATRQPRARARNASGNSAARRIEYERSIEDERSTGRADAAAWRNATKFWPAQRPVQTFAWSARAPSVNAIAAQRCAQPATHSGCAPPSDASGGGTFSSHPGDTFACASAAAPAAPATQRTDSILRARAIAVAPAMRG</sequence>
<dbReference type="AlphaFoldDB" id="A0A0K3A1Z9"/>